<feature type="non-terminal residue" evidence="1">
    <location>
        <position position="1"/>
    </location>
</feature>
<accession>W2L6A8</accession>
<protein>
    <submittedName>
        <fullName evidence="1">Uncharacterized protein</fullName>
    </submittedName>
</protein>
<gene>
    <name evidence="1" type="ORF">L917_08796</name>
</gene>
<dbReference type="EMBL" id="KI679735">
    <property type="protein sequence ID" value="ETL92956.1"/>
    <property type="molecule type" value="Genomic_DNA"/>
</dbReference>
<sequence>ADKEGRNADVGLCVVRDVGRHVQSGTSEAVCLSWNADENATTCGGEACVSPSIGVYRERLVLSDATG</sequence>
<organism evidence="1">
    <name type="scientific">Phytophthora nicotianae</name>
    <name type="common">Potato buckeye rot agent</name>
    <name type="synonym">Phytophthora parasitica</name>
    <dbReference type="NCBI Taxonomy" id="4792"/>
    <lineage>
        <taxon>Eukaryota</taxon>
        <taxon>Sar</taxon>
        <taxon>Stramenopiles</taxon>
        <taxon>Oomycota</taxon>
        <taxon>Peronosporomycetes</taxon>
        <taxon>Peronosporales</taxon>
        <taxon>Peronosporaceae</taxon>
        <taxon>Phytophthora</taxon>
    </lineage>
</organism>
<reference evidence="1" key="1">
    <citation type="submission" date="2013-11" db="EMBL/GenBank/DDBJ databases">
        <title>The Genome Sequence of Phytophthora parasitica CHvinca01.</title>
        <authorList>
            <consortium name="The Broad Institute Genomics Platform"/>
            <person name="Russ C."/>
            <person name="Tyler B."/>
            <person name="Panabieres F."/>
            <person name="Shan W."/>
            <person name="Tripathy S."/>
            <person name="Grunwald N."/>
            <person name="Machado M."/>
            <person name="Johnson C.S."/>
            <person name="Arredondo F."/>
            <person name="Hong C."/>
            <person name="Coffey M."/>
            <person name="Young S.K."/>
            <person name="Zeng Q."/>
            <person name="Gargeya S."/>
            <person name="Fitzgerald M."/>
            <person name="Abouelleil A."/>
            <person name="Alvarado L."/>
            <person name="Chapman S.B."/>
            <person name="Gainer-Dewar J."/>
            <person name="Goldberg J."/>
            <person name="Griggs A."/>
            <person name="Gujja S."/>
            <person name="Hansen M."/>
            <person name="Howarth C."/>
            <person name="Imamovic A."/>
            <person name="Ireland A."/>
            <person name="Larimer J."/>
            <person name="McCowan C."/>
            <person name="Murphy C."/>
            <person name="Pearson M."/>
            <person name="Poon T.W."/>
            <person name="Priest M."/>
            <person name="Roberts A."/>
            <person name="Saif S."/>
            <person name="Shea T."/>
            <person name="Sykes S."/>
            <person name="Wortman J."/>
            <person name="Nusbaum C."/>
            <person name="Birren B."/>
        </authorList>
    </citation>
    <scope>NUCLEOTIDE SEQUENCE [LARGE SCALE GENOMIC DNA]</scope>
    <source>
        <strain evidence="1">CHvinca01</strain>
    </source>
</reference>
<dbReference type="Proteomes" id="UP000054423">
    <property type="component" value="Unassembled WGS sequence"/>
</dbReference>
<evidence type="ECO:0000313" key="1">
    <source>
        <dbReference type="EMBL" id="ETL92956.1"/>
    </source>
</evidence>
<dbReference type="AlphaFoldDB" id="W2L6A8"/>
<name>W2L6A8_PHYNI</name>
<proteinExistence type="predicted"/>